<evidence type="ECO:0000259" key="6">
    <source>
        <dbReference type="PROSITE" id="PS51192"/>
    </source>
</evidence>
<dbReference type="PROSITE" id="PS51192">
    <property type="entry name" value="HELICASE_ATP_BIND_1"/>
    <property type="match status" value="1"/>
</dbReference>
<evidence type="ECO:0000256" key="4">
    <source>
        <dbReference type="ARBA" id="ARBA00034617"/>
    </source>
</evidence>
<reference evidence="7 8" key="1">
    <citation type="submission" date="2022-05" db="EMBL/GenBank/DDBJ databases">
        <authorList>
            <consortium name="Genoscope - CEA"/>
            <person name="William W."/>
        </authorList>
    </citation>
    <scope>NUCLEOTIDE SEQUENCE [LARGE SCALE GENOMIC DNA]</scope>
</reference>
<name>A0ABN8M6D0_9CNID</name>
<gene>
    <name evidence="7" type="ORF">PEVE_00019654</name>
</gene>
<keyword evidence="8" id="KW-1185">Reference proteome</keyword>
<evidence type="ECO:0000256" key="3">
    <source>
        <dbReference type="ARBA" id="ARBA00023235"/>
    </source>
</evidence>
<protein>
    <recommendedName>
        <fullName evidence="5">DNA 3'-5' helicase</fullName>
        <ecNumber evidence="5">5.6.2.4</ecNumber>
    </recommendedName>
</protein>
<keyword evidence="2" id="KW-0238">DNA-binding</keyword>
<dbReference type="Pfam" id="PF00270">
    <property type="entry name" value="DEAD"/>
    <property type="match status" value="1"/>
</dbReference>
<dbReference type="InterPro" id="IPR027417">
    <property type="entry name" value="P-loop_NTPase"/>
</dbReference>
<sequence>MDSAAKESILPDRLSERLGGLILKDEQRLAVEALMSGKDVLVVLPTGFGKSVIYQSFVIAKDSSSIVVIVPLQSIIDDQLQSNDFCLKAVAFEKKPELMKDIAANKFQLIFAPAEQALSKEFTDLLKDESSEFRKNLSLVMVDECHTIETW</sequence>
<keyword evidence="3" id="KW-0413">Isomerase</keyword>
<dbReference type="Gene3D" id="3.40.50.300">
    <property type="entry name" value="P-loop containing nucleotide triphosphate hydrolases"/>
    <property type="match status" value="1"/>
</dbReference>
<dbReference type="PANTHER" id="PTHR13710:SF105">
    <property type="entry name" value="ATP-DEPENDENT DNA HELICASE Q1"/>
    <property type="match status" value="1"/>
</dbReference>
<evidence type="ECO:0000256" key="5">
    <source>
        <dbReference type="ARBA" id="ARBA00034808"/>
    </source>
</evidence>
<evidence type="ECO:0000313" key="8">
    <source>
        <dbReference type="Proteomes" id="UP001159427"/>
    </source>
</evidence>
<dbReference type="Proteomes" id="UP001159427">
    <property type="component" value="Unassembled WGS sequence"/>
</dbReference>
<evidence type="ECO:0000256" key="2">
    <source>
        <dbReference type="ARBA" id="ARBA00023125"/>
    </source>
</evidence>
<proteinExistence type="inferred from homology"/>
<dbReference type="SUPFAM" id="SSF52540">
    <property type="entry name" value="P-loop containing nucleoside triphosphate hydrolases"/>
    <property type="match status" value="1"/>
</dbReference>
<dbReference type="EMBL" id="CALNXI010000265">
    <property type="protein sequence ID" value="CAH3023540.1"/>
    <property type="molecule type" value="Genomic_DNA"/>
</dbReference>
<dbReference type="EC" id="5.6.2.4" evidence="5"/>
<dbReference type="InterPro" id="IPR014001">
    <property type="entry name" value="Helicase_ATP-bd"/>
</dbReference>
<dbReference type="PANTHER" id="PTHR13710">
    <property type="entry name" value="DNA HELICASE RECQ FAMILY MEMBER"/>
    <property type="match status" value="1"/>
</dbReference>
<organism evidence="7 8">
    <name type="scientific">Porites evermanni</name>
    <dbReference type="NCBI Taxonomy" id="104178"/>
    <lineage>
        <taxon>Eukaryota</taxon>
        <taxon>Metazoa</taxon>
        <taxon>Cnidaria</taxon>
        <taxon>Anthozoa</taxon>
        <taxon>Hexacorallia</taxon>
        <taxon>Scleractinia</taxon>
        <taxon>Fungiina</taxon>
        <taxon>Poritidae</taxon>
        <taxon>Porites</taxon>
    </lineage>
</organism>
<feature type="domain" description="Helicase ATP-binding" evidence="6">
    <location>
        <begin position="31"/>
        <end position="151"/>
    </location>
</feature>
<evidence type="ECO:0000256" key="1">
    <source>
        <dbReference type="ARBA" id="ARBA00005446"/>
    </source>
</evidence>
<accession>A0ABN8M6D0</accession>
<comment type="similarity">
    <text evidence="1">Belongs to the helicase family. RecQ subfamily.</text>
</comment>
<comment type="caution">
    <text evidence="7">The sequence shown here is derived from an EMBL/GenBank/DDBJ whole genome shotgun (WGS) entry which is preliminary data.</text>
</comment>
<dbReference type="InterPro" id="IPR011545">
    <property type="entry name" value="DEAD/DEAH_box_helicase_dom"/>
</dbReference>
<comment type="catalytic activity">
    <reaction evidence="4">
        <text>Couples ATP hydrolysis with the unwinding of duplex DNA by translocating in the 3'-5' direction.</text>
        <dbReference type="EC" id="5.6.2.4"/>
    </reaction>
</comment>
<evidence type="ECO:0000313" key="7">
    <source>
        <dbReference type="EMBL" id="CAH3023540.1"/>
    </source>
</evidence>